<accession>A0AA48L0Z6</accession>
<reference evidence="1" key="1">
    <citation type="journal article" date="2023" name="ISME J.">
        <title>Emergence of putative energy parasites within Clostridia revealed by genome analysis of a novel endosymbiotic clade.</title>
        <authorList>
            <person name="Takahashi K."/>
            <person name="Kuwahara H."/>
            <person name="Horikawa Y."/>
            <person name="Izawa K."/>
            <person name="Kato D."/>
            <person name="Inagaki T."/>
            <person name="Yuki M."/>
            <person name="Ohkuma M."/>
            <person name="Hongoh Y."/>
        </authorList>
    </citation>
    <scope>NUCLEOTIDE SEQUENCE</scope>
    <source>
        <strain evidence="1">CfP3-15</strain>
    </source>
</reference>
<organism evidence="1">
    <name type="scientific">Candidatus Improbicoccus pseudotrichonymphae</name>
    <dbReference type="NCBI Taxonomy" id="3033792"/>
    <lineage>
        <taxon>Bacteria</taxon>
        <taxon>Bacillati</taxon>
        <taxon>Bacillota</taxon>
        <taxon>Clostridia</taxon>
        <taxon>Candidatus Improbicoccus</taxon>
    </lineage>
</organism>
<name>A0AA48L0Z6_9FIRM</name>
<sequence>MNYIIWNDTDSRTIPGLLISEFPAITKPKIRTQITEIEGKDGDIIDKIGYQSYEKIIKIGLLGNFDINKIIKYFTGNGHLILSSEPDKYYICEILESIDYERLIKFRTANVKFHTQPFKYLKDEESIDVTITNQTSITVTNQGLEPSKPVITLYGNDEVSLDINSLTVFQVVIDDEYITVDSNLEDAYKGSITNLKNRQMTGIFPVLNPGENTITWTGILTRIVIEPKSRWI</sequence>
<dbReference type="KEGG" id="ips:CfP315_0598"/>
<dbReference type="AlphaFoldDB" id="A0AA48L0Z6"/>
<evidence type="ECO:0000313" key="1">
    <source>
        <dbReference type="EMBL" id="BED92025.1"/>
    </source>
</evidence>
<gene>
    <name evidence="1" type="ORF">CfP315_0598</name>
</gene>
<dbReference type="EMBL" id="AP027924">
    <property type="protein sequence ID" value="BED92025.1"/>
    <property type="molecule type" value="Genomic_DNA"/>
</dbReference>
<dbReference type="Gene3D" id="2.40.30.200">
    <property type="match status" value="1"/>
</dbReference>
<protein>
    <submittedName>
        <fullName evidence="1">Phage tail family protein</fullName>
    </submittedName>
</protein>
<proteinExistence type="predicted"/>
<dbReference type="Proteomes" id="UP001337580">
    <property type="component" value="Chromosome"/>
</dbReference>